<organism evidence="1 2">
    <name type="scientific">Dreissena polymorpha</name>
    <name type="common">Zebra mussel</name>
    <name type="synonym">Mytilus polymorpha</name>
    <dbReference type="NCBI Taxonomy" id="45954"/>
    <lineage>
        <taxon>Eukaryota</taxon>
        <taxon>Metazoa</taxon>
        <taxon>Spiralia</taxon>
        <taxon>Lophotrochozoa</taxon>
        <taxon>Mollusca</taxon>
        <taxon>Bivalvia</taxon>
        <taxon>Autobranchia</taxon>
        <taxon>Heteroconchia</taxon>
        <taxon>Euheterodonta</taxon>
        <taxon>Imparidentia</taxon>
        <taxon>Neoheterodontei</taxon>
        <taxon>Myida</taxon>
        <taxon>Dreissenoidea</taxon>
        <taxon>Dreissenidae</taxon>
        <taxon>Dreissena</taxon>
    </lineage>
</organism>
<dbReference type="SUPFAM" id="SSF46966">
    <property type="entry name" value="Spectrin repeat"/>
    <property type="match status" value="1"/>
</dbReference>
<dbReference type="EMBL" id="JAIWYP010000003">
    <property type="protein sequence ID" value="KAH3854789.1"/>
    <property type="molecule type" value="Genomic_DNA"/>
</dbReference>
<reference evidence="1" key="1">
    <citation type="journal article" date="2019" name="bioRxiv">
        <title>The Genome of the Zebra Mussel, Dreissena polymorpha: A Resource for Invasive Species Research.</title>
        <authorList>
            <person name="McCartney M.A."/>
            <person name="Auch B."/>
            <person name="Kono T."/>
            <person name="Mallez S."/>
            <person name="Zhang Y."/>
            <person name="Obille A."/>
            <person name="Becker A."/>
            <person name="Abrahante J.E."/>
            <person name="Garbe J."/>
            <person name="Badalamenti J.P."/>
            <person name="Herman A."/>
            <person name="Mangelson H."/>
            <person name="Liachko I."/>
            <person name="Sullivan S."/>
            <person name="Sone E.D."/>
            <person name="Koren S."/>
            <person name="Silverstein K.A.T."/>
            <person name="Beckman K.B."/>
            <person name="Gohl D.M."/>
        </authorList>
    </citation>
    <scope>NUCLEOTIDE SEQUENCE</scope>
    <source>
        <strain evidence="1">Duluth1</strain>
        <tissue evidence="1">Whole animal</tissue>
    </source>
</reference>
<accession>A0A9D4R4N4</accession>
<reference evidence="1" key="2">
    <citation type="submission" date="2020-11" db="EMBL/GenBank/DDBJ databases">
        <authorList>
            <person name="McCartney M.A."/>
            <person name="Auch B."/>
            <person name="Kono T."/>
            <person name="Mallez S."/>
            <person name="Becker A."/>
            <person name="Gohl D.M."/>
            <person name="Silverstein K.A.T."/>
            <person name="Koren S."/>
            <person name="Bechman K.B."/>
            <person name="Herman A."/>
            <person name="Abrahante J.E."/>
            <person name="Garbe J."/>
        </authorList>
    </citation>
    <scope>NUCLEOTIDE SEQUENCE</scope>
    <source>
        <strain evidence="1">Duluth1</strain>
        <tissue evidence="1">Whole animal</tissue>
    </source>
</reference>
<dbReference type="AlphaFoldDB" id="A0A9D4R4N4"/>
<sequence length="53" mass="5956">MNVALLQAYLSSTDFGTTEDQVEALIRKHEAFENVLAVQEEKVRDSTEQCHGC</sequence>
<evidence type="ECO:0000313" key="2">
    <source>
        <dbReference type="Proteomes" id="UP000828390"/>
    </source>
</evidence>
<comment type="caution">
    <text evidence="1">The sequence shown here is derived from an EMBL/GenBank/DDBJ whole genome shotgun (WGS) entry which is preliminary data.</text>
</comment>
<dbReference type="Gene3D" id="1.20.58.60">
    <property type="match status" value="1"/>
</dbReference>
<evidence type="ECO:0000313" key="1">
    <source>
        <dbReference type="EMBL" id="KAH3854789.1"/>
    </source>
</evidence>
<keyword evidence="2" id="KW-1185">Reference proteome</keyword>
<gene>
    <name evidence="1" type="ORF">DPMN_097338</name>
</gene>
<name>A0A9D4R4N4_DREPO</name>
<protein>
    <submittedName>
        <fullName evidence="1">Uncharacterized protein</fullName>
    </submittedName>
</protein>
<proteinExistence type="predicted"/>
<dbReference type="Proteomes" id="UP000828390">
    <property type="component" value="Unassembled WGS sequence"/>
</dbReference>